<keyword evidence="2" id="KW-0472">Membrane</keyword>
<evidence type="ECO:0000313" key="3">
    <source>
        <dbReference type="EMBL" id="MPC20431.1"/>
    </source>
</evidence>
<accession>A0A5B7DG31</accession>
<evidence type="ECO:0000256" key="1">
    <source>
        <dbReference type="SAM" id="MobiDB-lite"/>
    </source>
</evidence>
<comment type="caution">
    <text evidence="3">The sequence shown here is derived from an EMBL/GenBank/DDBJ whole genome shotgun (WGS) entry which is preliminary data.</text>
</comment>
<keyword evidence="2" id="KW-0812">Transmembrane</keyword>
<name>A0A5B7DG31_PORTR</name>
<feature type="transmembrane region" description="Helical" evidence="2">
    <location>
        <begin position="38"/>
        <end position="57"/>
    </location>
</feature>
<dbReference type="EMBL" id="VSRR010000871">
    <property type="protein sequence ID" value="MPC20431.1"/>
    <property type="molecule type" value="Genomic_DNA"/>
</dbReference>
<protein>
    <submittedName>
        <fullName evidence="3">Uncharacterized protein</fullName>
    </submittedName>
</protein>
<sequence>MVTRLRKATDYPRQTGASNRDDGGGRSRSSNGDEVGDVVTVVLLVVKEMVWVALTMAHVMKEVMMMEVTGVIHVR</sequence>
<reference evidence="3 4" key="1">
    <citation type="submission" date="2019-05" db="EMBL/GenBank/DDBJ databases">
        <title>Another draft genome of Portunus trituberculatus and its Hox gene families provides insights of decapod evolution.</title>
        <authorList>
            <person name="Jeong J.-H."/>
            <person name="Song I."/>
            <person name="Kim S."/>
            <person name="Choi T."/>
            <person name="Kim D."/>
            <person name="Ryu S."/>
            <person name="Kim W."/>
        </authorList>
    </citation>
    <scope>NUCLEOTIDE SEQUENCE [LARGE SCALE GENOMIC DNA]</scope>
    <source>
        <tissue evidence="3">Muscle</tissue>
    </source>
</reference>
<dbReference type="AlphaFoldDB" id="A0A5B7DG31"/>
<dbReference type="Proteomes" id="UP000324222">
    <property type="component" value="Unassembled WGS sequence"/>
</dbReference>
<evidence type="ECO:0000256" key="2">
    <source>
        <dbReference type="SAM" id="Phobius"/>
    </source>
</evidence>
<gene>
    <name evidence="3" type="ORF">E2C01_013374</name>
</gene>
<organism evidence="3 4">
    <name type="scientific">Portunus trituberculatus</name>
    <name type="common">Swimming crab</name>
    <name type="synonym">Neptunus trituberculatus</name>
    <dbReference type="NCBI Taxonomy" id="210409"/>
    <lineage>
        <taxon>Eukaryota</taxon>
        <taxon>Metazoa</taxon>
        <taxon>Ecdysozoa</taxon>
        <taxon>Arthropoda</taxon>
        <taxon>Crustacea</taxon>
        <taxon>Multicrustacea</taxon>
        <taxon>Malacostraca</taxon>
        <taxon>Eumalacostraca</taxon>
        <taxon>Eucarida</taxon>
        <taxon>Decapoda</taxon>
        <taxon>Pleocyemata</taxon>
        <taxon>Brachyura</taxon>
        <taxon>Eubrachyura</taxon>
        <taxon>Portunoidea</taxon>
        <taxon>Portunidae</taxon>
        <taxon>Portuninae</taxon>
        <taxon>Portunus</taxon>
    </lineage>
</organism>
<keyword evidence="4" id="KW-1185">Reference proteome</keyword>
<feature type="region of interest" description="Disordered" evidence="1">
    <location>
        <begin position="1"/>
        <end position="33"/>
    </location>
</feature>
<keyword evidence="2" id="KW-1133">Transmembrane helix</keyword>
<evidence type="ECO:0000313" key="4">
    <source>
        <dbReference type="Proteomes" id="UP000324222"/>
    </source>
</evidence>
<proteinExistence type="predicted"/>